<evidence type="ECO:0000256" key="2">
    <source>
        <dbReference type="ARBA" id="ARBA00023015"/>
    </source>
</evidence>
<dbReference type="GO" id="GO:0003700">
    <property type="term" value="F:DNA-binding transcription factor activity"/>
    <property type="evidence" value="ECO:0007669"/>
    <property type="project" value="InterPro"/>
</dbReference>
<dbReference type="GO" id="GO:0006351">
    <property type="term" value="P:DNA-templated transcription"/>
    <property type="evidence" value="ECO:0007669"/>
    <property type="project" value="TreeGrafter"/>
</dbReference>
<evidence type="ECO:0000313" key="6">
    <source>
        <dbReference type="EMBL" id="SER74186.1"/>
    </source>
</evidence>
<evidence type="ECO:0000256" key="3">
    <source>
        <dbReference type="ARBA" id="ARBA00023125"/>
    </source>
</evidence>
<dbReference type="SUPFAM" id="SSF46785">
    <property type="entry name" value="Winged helix' DNA-binding domain"/>
    <property type="match status" value="1"/>
</dbReference>
<dbReference type="InterPro" id="IPR005119">
    <property type="entry name" value="LysR_subst-bd"/>
</dbReference>
<evidence type="ECO:0000259" key="5">
    <source>
        <dbReference type="PROSITE" id="PS50931"/>
    </source>
</evidence>
<dbReference type="STRING" id="416874.SAMN04487958_102486"/>
<dbReference type="CDD" id="cd08432">
    <property type="entry name" value="PBP2_GcdR_TrpI_HvrB_AmpR_like"/>
    <property type="match status" value="1"/>
</dbReference>
<gene>
    <name evidence="6" type="ORF">SAMN04487958_102486</name>
</gene>
<keyword evidence="2" id="KW-0805">Transcription regulation</keyword>
<name>A0A1H9RN68_9GAMM</name>
<dbReference type="InterPro" id="IPR058163">
    <property type="entry name" value="LysR-type_TF_proteobact-type"/>
</dbReference>
<dbReference type="InterPro" id="IPR000847">
    <property type="entry name" value="LysR_HTH_N"/>
</dbReference>
<evidence type="ECO:0000313" key="7">
    <source>
        <dbReference type="Proteomes" id="UP000198505"/>
    </source>
</evidence>
<evidence type="ECO:0000256" key="4">
    <source>
        <dbReference type="ARBA" id="ARBA00023163"/>
    </source>
</evidence>
<feature type="domain" description="HTH lysR-type" evidence="5">
    <location>
        <begin position="6"/>
        <end position="63"/>
    </location>
</feature>
<accession>A0A1H9RN68</accession>
<dbReference type="FunFam" id="1.10.10.10:FF:000001">
    <property type="entry name" value="LysR family transcriptional regulator"/>
    <property type="match status" value="1"/>
</dbReference>
<dbReference type="InterPro" id="IPR036388">
    <property type="entry name" value="WH-like_DNA-bd_sf"/>
</dbReference>
<dbReference type="RefSeq" id="WP_092825864.1">
    <property type="nucleotide sequence ID" value="NZ_FOGS01000002.1"/>
</dbReference>
<keyword evidence="7" id="KW-1185">Reference proteome</keyword>
<dbReference type="Pfam" id="PF00126">
    <property type="entry name" value="HTH_1"/>
    <property type="match status" value="1"/>
</dbReference>
<proteinExistence type="inferred from homology"/>
<dbReference type="PANTHER" id="PTHR30537">
    <property type="entry name" value="HTH-TYPE TRANSCRIPTIONAL REGULATOR"/>
    <property type="match status" value="1"/>
</dbReference>
<protein>
    <submittedName>
        <fullName evidence="6">LysR family transcriptional regulator, glycine cleavage system transcriptional activator</fullName>
    </submittedName>
</protein>
<keyword evidence="3" id="KW-0238">DNA-binding</keyword>
<reference evidence="7" key="1">
    <citation type="submission" date="2016-10" db="EMBL/GenBank/DDBJ databases">
        <authorList>
            <person name="Varghese N."/>
            <person name="Submissions S."/>
        </authorList>
    </citation>
    <scope>NUCLEOTIDE SEQUENCE [LARGE SCALE GENOMIC DNA]</scope>
    <source>
        <strain evidence="7">CGMCC 1.6495</strain>
    </source>
</reference>
<dbReference type="PANTHER" id="PTHR30537:SF74">
    <property type="entry name" value="HTH-TYPE TRANSCRIPTIONAL REGULATOR TRPI"/>
    <property type="match status" value="1"/>
</dbReference>
<evidence type="ECO:0000256" key="1">
    <source>
        <dbReference type="ARBA" id="ARBA00009437"/>
    </source>
</evidence>
<comment type="similarity">
    <text evidence="1">Belongs to the LysR transcriptional regulatory family.</text>
</comment>
<organism evidence="6 7">
    <name type="scientific">Vreelandella subterranea</name>
    <dbReference type="NCBI Taxonomy" id="416874"/>
    <lineage>
        <taxon>Bacteria</taxon>
        <taxon>Pseudomonadati</taxon>
        <taxon>Pseudomonadota</taxon>
        <taxon>Gammaproteobacteria</taxon>
        <taxon>Oceanospirillales</taxon>
        <taxon>Halomonadaceae</taxon>
        <taxon>Vreelandella</taxon>
    </lineage>
</organism>
<dbReference type="EMBL" id="FOGS01000002">
    <property type="protein sequence ID" value="SER74186.1"/>
    <property type="molecule type" value="Genomic_DNA"/>
</dbReference>
<dbReference type="Proteomes" id="UP000198505">
    <property type="component" value="Unassembled WGS sequence"/>
</dbReference>
<dbReference type="Pfam" id="PF03466">
    <property type="entry name" value="LysR_substrate"/>
    <property type="match status" value="1"/>
</dbReference>
<dbReference type="InterPro" id="IPR036390">
    <property type="entry name" value="WH_DNA-bd_sf"/>
</dbReference>
<dbReference type="PROSITE" id="PS50931">
    <property type="entry name" value="HTH_LYSR"/>
    <property type="match status" value="1"/>
</dbReference>
<dbReference type="GO" id="GO:0043565">
    <property type="term" value="F:sequence-specific DNA binding"/>
    <property type="evidence" value="ECO:0007669"/>
    <property type="project" value="TreeGrafter"/>
</dbReference>
<dbReference type="AlphaFoldDB" id="A0A1H9RN68"/>
<keyword evidence="4" id="KW-0804">Transcription</keyword>
<dbReference type="Gene3D" id="1.10.10.10">
    <property type="entry name" value="Winged helix-like DNA-binding domain superfamily/Winged helix DNA-binding domain"/>
    <property type="match status" value="1"/>
</dbReference>
<dbReference type="SUPFAM" id="SSF53850">
    <property type="entry name" value="Periplasmic binding protein-like II"/>
    <property type="match status" value="1"/>
</dbReference>
<dbReference type="PRINTS" id="PR00039">
    <property type="entry name" value="HTHLYSR"/>
</dbReference>
<dbReference type="Gene3D" id="3.40.190.10">
    <property type="entry name" value="Periplasmic binding protein-like II"/>
    <property type="match status" value="2"/>
</dbReference>
<sequence>MSRTLPPLNSLKAFEAAAECASFTLAAQRLCVTQSAVSRQVKLLEEQLGVSLFQRGSGHLRLTDAGRRLQPVLRQSFDRIAWTVRGLQEPDAVPHLRLNAPPTFANRWLIPRLGRLKSLHPDLELSLTTRADDDLVGDENLDAAIRFGTGEWSDAEIVHLMQESHIAVCAPKLRGSMRRDALDLNHQVLLHVLWGEDRFHTWDHWLSAAGIEGVKTSGGIAFDLLELAIHAAVNAVGVTIADRHMVARELDRGELVSWLDVEVTGHRSYWLATRPHQVESANLKLFRQWLAQEIEDPPTGL</sequence>